<dbReference type="PROSITE" id="PS51257">
    <property type="entry name" value="PROKAR_LIPOPROTEIN"/>
    <property type="match status" value="1"/>
</dbReference>
<keyword evidence="2" id="KW-1185">Reference proteome</keyword>
<reference evidence="1 2" key="1">
    <citation type="journal article" date="2000" name="Arch. Microbiol.">
        <title>Rhodobaca bogoriensis gen. nov. and sp. nov., an alkaliphilic purple nonsulfur bacterium from African Rift Valley soda lakes.</title>
        <authorList>
            <person name="Milford A.D."/>
            <person name="Achenbach L.A."/>
            <person name="Jung D.O."/>
            <person name="Madigan M.T."/>
        </authorList>
    </citation>
    <scope>NUCLEOTIDE SEQUENCE [LARGE SCALE GENOMIC DNA]</scope>
    <source>
        <strain evidence="1 2">2376</strain>
    </source>
</reference>
<dbReference type="Proteomes" id="UP000529417">
    <property type="component" value="Unassembled WGS sequence"/>
</dbReference>
<dbReference type="RefSeq" id="WP_179907592.1">
    <property type="nucleotide sequence ID" value="NZ_JACBXS010000077.1"/>
</dbReference>
<evidence type="ECO:0000313" key="1">
    <source>
        <dbReference type="EMBL" id="NYS26801.1"/>
    </source>
</evidence>
<gene>
    <name evidence="1" type="ORF">HUK65_17685</name>
</gene>
<sequence length="186" mass="19693">MDRRSLFLMIGASALVACAPQPYSNPLSREARAGLAFSRFDVVTTGASFDSSMAANYASRLGADLAAALRSEFSDRVGADGVVMNVEIARFNLAGSTRTAMGRDQSQLQGSVRIIDRAGRLLATYPIQVVAGAAAETRTGALARAAVTTTDGFYRGLLSGFARTSREQILGSDLPGQRLLRRVTAE</sequence>
<organism evidence="1 2">
    <name type="scientific">Rhabdonatronobacter sediminivivens</name>
    <dbReference type="NCBI Taxonomy" id="2743469"/>
    <lineage>
        <taxon>Bacteria</taxon>
        <taxon>Pseudomonadati</taxon>
        <taxon>Pseudomonadota</taxon>
        <taxon>Alphaproteobacteria</taxon>
        <taxon>Rhodobacterales</taxon>
        <taxon>Paracoccaceae</taxon>
        <taxon>Rhabdonatronobacter</taxon>
    </lineage>
</organism>
<protein>
    <submittedName>
        <fullName evidence="1">Uncharacterized protein</fullName>
    </submittedName>
</protein>
<accession>A0A7Z0I2L1</accession>
<name>A0A7Z0I2L1_9RHOB</name>
<comment type="caution">
    <text evidence="1">The sequence shown here is derived from an EMBL/GenBank/DDBJ whole genome shotgun (WGS) entry which is preliminary data.</text>
</comment>
<evidence type="ECO:0000313" key="2">
    <source>
        <dbReference type="Proteomes" id="UP000529417"/>
    </source>
</evidence>
<proteinExistence type="predicted"/>
<dbReference type="AlphaFoldDB" id="A0A7Z0I2L1"/>
<dbReference type="EMBL" id="JACBXS010000077">
    <property type="protein sequence ID" value="NYS26801.1"/>
    <property type="molecule type" value="Genomic_DNA"/>
</dbReference>